<dbReference type="CDD" id="cd15047">
    <property type="entry name" value="7tmC_GABA-B-like"/>
    <property type="match status" value="1"/>
</dbReference>
<dbReference type="Gene3D" id="3.40.50.2300">
    <property type="match status" value="3"/>
</dbReference>
<dbReference type="InterPro" id="IPR002455">
    <property type="entry name" value="GPCR3_GABA-B"/>
</dbReference>
<dbReference type="eggNOG" id="KOG1055">
    <property type="taxonomic scope" value="Eukaryota"/>
</dbReference>
<dbReference type="GO" id="GO:0038039">
    <property type="term" value="C:G protein-coupled receptor heterodimeric complex"/>
    <property type="evidence" value="ECO:0007669"/>
    <property type="project" value="TreeGrafter"/>
</dbReference>
<dbReference type="SUPFAM" id="SSF53822">
    <property type="entry name" value="Periplasmic binding protein-like I"/>
    <property type="match status" value="2"/>
</dbReference>
<feature type="compositionally biased region" description="Basic and acidic residues" evidence="9">
    <location>
        <begin position="954"/>
        <end position="966"/>
    </location>
</feature>
<feature type="region of interest" description="Disordered" evidence="9">
    <location>
        <begin position="946"/>
        <end position="984"/>
    </location>
</feature>
<feature type="compositionally biased region" description="Low complexity" evidence="9">
    <location>
        <begin position="1014"/>
        <end position="1023"/>
    </location>
</feature>
<feature type="transmembrane region" description="Helical" evidence="10">
    <location>
        <begin position="740"/>
        <end position="762"/>
    </location>
</feature>
<feature type="transmembrane region" description="Helical" evidence="10">
    <location>
        <begin position="687"/>
        <end position="708"/>
    </location>
</feature>
<keyword evidence="8" id="KW-0807">Transducer</keyword>
<reference evidence="12 13" key="1">
    <citation type="journal article" date="2012" name="Genome Biol.">
        <title>Genome and low-iron response of an oceanic diatom adapted to chronic iron limitation.</title>
        <authorList>
            <person name="Lommer M."/>
            <person name="Specht M."/>
            <person name="Roy A.S."/>
            <person name="Kraemer L."/>
            <person name="Andreson R."/>
            <person name="Gutowska M.A."/>
            <person name="Wolf J."/>
            <person name="Bergner S.V."/>
            <person name="Schilhabel M.B."/>
            <person name="Klostermeier U.C."/>
            <person name="Beiko R.G."/>
            <person name="Rosenstiel P."/>
            <person name="Hippler M."/>
            <person name="Laroche J."/>
        </authorList>
    </citation>
    <scope>NUCLEOTIDE SEQUENCE [LARGE SCALE GENOMIC DNA]</scope>
    <source>
        <strain evidence="12 13">CCMP1005</strain>
    </source>
</reference>
<evidence type="ECO:0000256" key="3">
    <source>
        <dbReference type="ARBA" id="ARBA00022989"/>
    </source>
</evidence>
<evidence type="ECO:0000256" key="8">
    <source>
        <dbReference type="ARBA" id="ARBA00023224"/>
    </source>
</evidence>
<proteinExistence type="predicted"/>
<evidence type="ECO:0000256" key="9">
    <source>
        <dbReference type="SAM" id="MobiDB-lite"/>
    </source>
</evidence>
<evidence type="ECO:0000256" key="4">
    <source>
        <dbReference type="ARBA" id="ARBA00023040"/>
    </source>
</evidence>
<evidence type="ECO:0000256" key="5">
    <source>
        <dbReference type="ARBA" id="ARBA00023136"/>
    </source>
</evidence>
<feature type="compositionally biased region" description="Basic and acidic residues" evidence="9">
    <location>
        <begin position="1036"/>
        <end position="1046"/>
    </location>
</feature>
<dbReference type="EMBL" id="AGNL01035912">
    <property type="protein sequence ID" value="EJK54378.1"/>
    <property type="molecule type" value="Genomic_DNA"/>
</dbReference>
<comment type="subcellular location">
    <subcellularLocation>
        <location evidence="1">Membrane</location>
        <topology evidence="1">Multi-pass membrane protein</topology>
    </subcellularLocation>
</comment>
<feature type="transmembrane region" description="Helical" evidence="10">
    <location>
        <begin position="901"/>
        <end position="922"/>
    </location>
</feature>
<dbReference type="InterPro" id="IPR025997">
    <property type="entry name" value="SBP_2_dom"/>
</dbReference>
<keyword evidence="6" id="KW-0675">Receptor</keyword>
<evidence type="ECO:0000256" key="7">
    <source>
        <dbReference type="ARBA" id="ARBA00023180"/>
    </source>
</evidence>
<sequence>MANDIRQAADEYSRSGSPSALVVTVPSEAVSRAVRYAAGKDIPIFGLNSGFNETESRECLCSLVQDGSILFFTAMDERLGGSIAADYFLKELDVGSMFDSYGTMFNNNSTTTVGIDQRGRRKLNNATYTDALFISPLNEVNSAFASRFEGYRSRLEEVTSNLTASPTIRVEWFEVEYNTYSSMLSTLTSKLAGCKYQSILLGTGRFANVVTSALQRNNCSQALVGTFDRSGDIIKLLSLRRLEFAIDQYTYLQGWSPIHFASLYVSTGLVLAPPPDSIYLAGPDLITQGDNAGITDTAQACVEDGFPVCPNDLGIGGKKSSCPCTDREQIVIAGVVHGISTDVFWDTVFDAAAQGARDMGVQLEFERYPPQESDELLYRKMSARILSYCQEGVSGIFVSIPDPVVAEAVAACLTLGTRVMSINAGIDASLELGLLHHIGMVEENAGYAAGVKMAEMATIEMSYCINQFPDLPVLGQRCAGFAKAMEDLDLQHGGQIIVPNDNSLLFTRTVEEEIARDGDWSGIAVLISGASAVPEALELKKQRSGLDIGTFDAGTLQYEALETGDLLFAIDQQSYLQGYLPIPILVHDYVTRQHFLNHAIEASQKSKAIHSGPSFIVSSPSTEEQNCFANSYPVCPKLPKEDMNYINEMFIVLGYVLFAVQAAISLGFLIWISYYRNSTVVKFGQPEFLSIVCVGCMMLVSAILPLSIQGGYPYERDAITLEETTTPNTDIKRVDKACMAVPWLVFTGFILVYSALLAKLIRVKILVKDAAAFRRGGVKKMRVFWWVGGCFAVMVALLLSWQLVSPLVWDRYERTFDADSGYPIESTGMCTSKNSAAFAGSCSAFVGILLIYALYLSWTTRHYPSEFAESTYIAASVFYLLQLLVLGGPILVIAWENNSTFYIVLALVLFLASLGITALIFLPKVLANRNRSQAAILRGVQDAIRQQSMGQDSQSDKGRANERASERANSAVSQNSAAEDVPATNAARRKDIGEASGGVVIHNSSVAEIRRRAAASTQRASTTVESPPDQQLAEKQTLKENANDPTIEEIRKLLTSKEGEKNDATTLDGIRRLLSMS</sequence>
<evidence type="ECO:0000256" key="2">
    <source>
        <dbReference type="ARBA" id="ARBA00022692"/>
    </source>
</evidence>
<keyword evidence="3 10" id="KW-1133">Transmembrane helix</keyword>
<feature type="transmembrane region" description="Helical" evidence="10">
    <location>
        <begin position="783"/>
        <end position="804"/>
    </location>
</feature>
<name>K0RKX6_THAOC</name>
<evidence type="ECO:0000313" key="12">
    <source>
        <dbReference type="EMBL" id="EJK54378.1"/>
    </source>
</evidence>
<keyword evidence="4" id="KW-0297">G-protein coupled receptor</keyword>
<protein>
    <recommendedName>
        <fullName evidence="11">G-protein coupled receptors family 3 profile domain-containing protein</fullName>
    </recommendedName>
</protein>
<dbReference type="PANTHER" id="PTHR10519">
    <property type="entry name" value="GABA-B RECEPTOR"/>
    <property type="match status" value="1"/>
</dbReference>
<organism evidence="12 13">
    <name type="scientific">Thalassiosira oceanica</name>
    <name type="common">Marine diatom</name>
    <dbReference type="NCBI Taxonomy" id="159749"/>
    <lineage>
        <taxon>Eukaryota</taxon>
        <taxon>Sar</taxon>
        <taxon>Stramenopiles</taxon>
        <taxon>Ochrophyta</taxon>
        <taxon>Bacillariophyta</taxon>
        <taxon>Coscinodiscophyceae</taxon>
        <taxon>Thalassiosirophycidae</taxon>
        <taxon>Thalassiosirales</taxon>
        <taxon>Thalassiosiraceae</taxon>
        <taxon>Thalassiosira</taxon>
    </lineage>
</organism>
<dbReference type="InterPro" id="IPR028082">
    <property type="entry name" value="Peripla_BP_I"/>
</dbReference>
<keyword evidence="5 10" id="KW-0472">Membrane</keyword>
<feature type="compositionally biased region" description="Polar residues" evidence="9">
    <location>
        <begin position="967"/>
        <end position="977"/>
    </location>
</feature>
<evidence type="ECO:0000313" key="13">
    <source>
        <dbReference type="Proteomes" id="UP000266841"/>
    </source>
</evidence>
<dbReference type="GO" id="GO:0004965">
    <property type="term" value="F:G protein-coupled GABA receptor activity"/>
    <property type="evidence" value="ECO:0007669"/>
    <property type="project" value="InterPro"/>
</dbReference>
<dbReference type="PROSITE" id="PS50259">
    <property type="entry name" value="G_PROTEIN_RECEP_F3_4"/>
    <property type="match status" value="1"/>
</dbReference>
<keyword evidence="2 10" id="KW-0812">Transmembrane</keyword>
<evidence type="ECO:0000256" key="10">
    <source>
        <dbReference type="SAM" id="Phobius"/>
    </source>
</evidence>
<dbReference type="Proteomes" id="UP000266841">
    <property type="component" value="Unassembled WGS sequence"/>
</dbReference>
<dbReference type="OrthoDB" id="47382at2759"/>
<feature type="transmembrane region" description="Helical" evidence="10">
    <location>
        <begin position="836"/>
        <end position="858"/>
    </location>
</feature>
<keyword evidence="13" id="KW-1185">Reference proteome</keyword>
<feature type="transmembrane region" description="Helical" evidence="10">
    <location>
        <begin position="870"/>
        <end position="895"/>
    </location>
</feature>
<dbReference type="Pfam" id="PF00003">
    <property type="entry name" value="7tm_3"/>
    <property type="match status" value="1"/>
</dbReference>
<keyword evidence="7" id="KW-0325">Glycoprotein</keyword>
<dbReference type="AlphaFoldDB" id="K0RKX6"/>
<comment type="caution">
    <text evidence="12">The sequence shown here is derived from an EMBL/GenBank/DDBJ whole genome shotgun (WGS) entry which is preliminary data.</text>
</comment>
<feature type="region of interest" description="Disordered" evidence="9">
    <location>
        <begin position="1011"/>
        <end position="1046"/>
    </location>
</feature>
<evidence type="ECO:0000256" key="6">
    <source>
        <dbReference type="ARBA" id="ARBA00023170"/>
    </source>
</evidence>
<dbReference type="PANTHER" id="PTHR10519:SF20">
    <property type="entry name" value="G-PROTEIN COUPLED RECEPTOR 156-RELATED"/>
    <property type="match status" value="1"/>
</dbReference>
<evidence type="ECO:0000256" key="1">
    <source>
        <dbReference type="ARBA" id="ARBA00004141"/>
    </source>
</evidence>
<feature type="domain" description="G-protein coupled receptors family 3 profile" evidence="11">
    <location>
        <begin position="737"/>
        <end position="925"/>
    </location>
</feature>
<gene>
    <name evidence="12" type="ORF">THAOC_26003</name>
</gene>
<dbReference type="Pfam" id="PF13407">
    <property type="entry name" value="Peripla_BP_4"/>
    <property type="match status" value="1"/>
</dbReference>
<dbReference type="InterPro" id="IPR017978">
    <property type="entry name" value="GPCR_3_C"/>
</dbReference>
<accession>K0RKX6</accession>
<feature type="transmembrane region" description="Helical" evidence="10">
    <location>
        <begin position="649"/>
        <end position="675"/>
    </location>
</feature>
<evidence type="ECO:0000259" key="11">
    <source>
        <dbReference type="PROSITE" id="PS50259"/>
    </source>
</evidence>